<feature type="signal peptide" evidence="1">
    <location>
        <begin position="1"/>
        <end position="21"/>
    </location>
</feature>
<reference evidence="2" key="1">
    <citation type="submission" date="2020-08" db="EMBL/GenBank/DDBJ databases">
        <title>Multicomponent nature underlies the extraordinary mechanical properties of spider dragline silk.</title>
        <authorList>
            <person name="Kono N."/>
            <person name="Nakamura H."/>
            <person name="Mori M."/>
            <person name="Yoshida Y."/>
            <person name="Ohtoshi R."/>
            <person name="Malay A.D."/>
            <person name="Moran D.A.P."/>
            <person name="Tomita M."/>
            <person name="Numata K."/>
            <person name="Arakawa K."/>
        </authorList>
    </citation>
    <scope>NUCLEOTIDE SEQUENCE</scope>
</reference>
<gene>
    <name evidence="2" type="ORF">NPIL_368441</name>
</gene>
<keyword evidence="3" id="KW-1185">Reference proteome</keyword>
<comment type="caution">
    <text evidence="2">The sequence shown here is derived from an EMBL/GenBank/DDBJ whole genome shotgun (WGS) entry which is preliminary data.</text>
</comment>
<name>A0A8X6MVA0_NEPPI</name>
<dbReference type="AlphaFoldDB" id="A0A8X6MVA0"/>
<keyword evidence="1" id="KW-0732">Signal</keyword>
<evidence type="ECO:0000313" key="2">
    <source>
        <dbReference type="EMBL" id="GFS79689.1"/>
    </source>
</evidence>
<dbReference type="EMBL" id="BMAW01051316">
    <property type="protein sequence ID" value="GFS79689.1"/>
    <property type="molecule type" value="Genomic_DNA"/>
</dbReference>
<evidence type="ECO:0000256" key="1">
    <source>
        <dbReference type="SAM" id="SignalP"/>
    </source>
</evidence>
<sequence>MDVYGMCQMFIVLLIPFSVGAEVDLGSINCTATGSDCPANDTCRYGCVIVWGNKPVTITDSFSERSTYFGNCFYALKGTFVTVPTMRGGSILCPERTVRRWLNTKGERNHRH</sequence>
<organism evidence="2 3">
    <name type="scientific">Nephila pilipes</name>
    <name type="common">Giant wood spider</name>
    <name type="synonym">Nephila maculata</name>
    <dbReference type="NCBI Taxonomy" id="299642"/>
    <lineage>
        <taxon>Eukaryota</taxon>
        <taxon>Metazoa</taxon>
        <taxon>Ecdysozoa</taxon>
        <taxon>Arthropoda</taxon>
        <taxon>Chelicerata</taxon>
        <taxon>Arachnida</taxon>
        <taxon>Araneae</taxon>
        <taxon>Araneomorphae</taxon>
        <taxon>Entelegynae</taxon>
        <taxon>Araneoidea</taxon>
        <taxon>Nephilidae</taxon>
        <taxon>Nephila</taxon>
    </lineage>
</organism>
<dbReference type="Proteomes" id="UP000887013">
    <property type="component" value="Unassembled WGS sequence"/>
</dbReference>
<protein>
    <submittedName>
        <fullName evidence="2">Uncharacterized protein</fullName>
    </submittedName>
</protein>
<accession>A0A8X6MVA0</accession>
<proteinExistence type="predicted"/>
<feature type="chain" id="PRO_5036473549" evidence="1">
    <location>
        <begin position="22"/>
        <end position="112"/>
    </location>
</feature>
<evidence type="ECO:0000313" key="3">
    <source>
        <dbReference type="Proteomes" id="UP000887013"/>
    </source>
</evidence>